<comment type="caution">
    <text evidence="8">The sequence shown here is derived from an EMBL/GenBank/DDBJ whole genome shotgun (WGS) entry which is preliminary data.</text>
</comment>
<evidence type="ECO:0000313" key="8">
    <source>
        <dbReference type="EMBL" id="GKU93343.1"/>
    </source>
</evidence>
<comment type="similarity">
    <text evidence="1 5">Belongs to the patatin family.</text>
</comment>
<feature type="transmembrane region" description="Helical" evidence="6">
    <location>
        <begin position="53"/>
        <end position="72"/>
    </location>
</feature>
<evidence type="ECO:0000256" key="4">
    <source>
        <dbReference type="PROSITE-ProRule" id="PRU01161"/>
    </source>
</evidence>
<dbReference type="InterPro" id="IPR002641">
    <property type="entry name" value="PNPLA_dom"/>
</dbReference>
<feature type="short sequence motif" description="GXSXG" evidence="4">
    <location>
        <begin position="59"/>
        <end position="63"/>
    </location>
</feature>
<dbReference type="Gene3D" id="3.40.1090.10">
    <property type="entry name" value="Cytosolic phospholipase A2 catalytic domain"/>
    <property type="match status" value="1"/>
</dbReference>
<feature type="transmembrane region" description="Helical" evidence="6">
    <location>
        <begin position="12"/>
        <end position="33"/>
    </location>
</feature>
<dbReference type="Proteomes" id="UP001054252">
    <property type="component" value="Unassembled WGS sequence"/>
</dbReference>
<feature type="short sequence motif" description="GXGXXG" evidence="4">
    <location>
        <begin position="21"/>
        <end position="26"/>
    </location>
</feature>
<keyword evidence="2 5" id="KW-0442">Lipid degradation</keyword>
<keyword evidence="3 5" id="KW-0443">Lipid metabolism</keyword>
<evidence type="ECO:0000256" key="3">
    <source>
        <dbReference type="ARBA" id="ARBA00023098"/>
    </source>
</evidence>
<keyword evidence="5" id="KW-0378">Hydrolase</keyword>
<name>A0AAV5I5T8_9ROSI</name>
<dbReference type="PANTHER" id="PTHR32176:SF120">
    <property type="entry name" value="PATATIN"/>
    <property type="match status" value="1"/>
</dbReference>
<dbReference type="PROSITE" id="PS51635">
    <property type="entry name" value="PNPLA"/>
    <property type="match status" value="1"/>
</dbReference>
<dbReference type="EMBL" id="BPVZ01000007">
    <property type="protein sequence ID" value="GKU93343.1"/>
    <property type="molecule type" value="Genomic_DNA"/>
</dbReference>
<gene>
    <name evidence="8" type="ORF">SLEP1_g6944</name>
</gene>
<keyword evidence="9" id="KW-1185">Reference proteome</keyword>
<evidence type="ECO:0000256" key="6">
    <source>
        <dbReference type="SAM" id="Phobius"/>
    </source>
</evidence>
<dbReference type="InterPro" id="IPR016035">
    <property type="entry name" value="Acyl_Trfase/lysoPLipase"/>
</dbReference>
<evidence type="ECO:0000256" key="2">
    <source>
        <dbReference type="ARBA" id="ARBA00022963"/>
    </source>
</evidence>
<organism evidence="8 9">
    <name type="scientific">Rubroshorea leprosula</name>
    <dbReference type="NCBI Taxonomy" id="152421"/>
    <lineage>
        <taxon>Eukaryota</taxon>
        <taxon>Viridiplantae</taxon>
        <taxon>Streptophyta</taxon>
        <taxon>Embryophyta</taxon>
        <taxon>Tracheophyta</taxon>
        <taxon>Spermatophyta</taxon>
        <taxon>Magnoliopsida</taxon>
        <taxon>eudicotyledons</taxon>
        <taxon>Gunneridae</taxon>
        <taxon>Pentapetalae</taxon>
        <taxon>rosids</taxon>
        <taxon>malvids</taxon>
        <taxon>Malvales</taxon>
        <taxon>Dipterocarpaceae</taxon>
        <taxon>Rubroshorea</taxon>
    </lineage>
</organism>
<comment type="domain">
    <text evidence="5">The nitrogen atoms of the two glycine residues in the GGXR motif define the oxyanion hole, and stabilize the oxyanion that forms during the nucleophilic attack by the catalytic serine during substrate cleavage.</text>
</comment>
<dbReference type="EC" id="3.1.1.-" evidence="5"/>
<dbReference type="PANTHER" id="PTHR32176">
    <property type="entry name" value="XYLOSE ISOMERASE"/>
    <property type="match status" value="1"/>
</dbReference>
<reference evidence="8 9" key="1">
    <citation type="journal article" date="2021" name="Commun. Biol.">
        <title>The genome of Shorea leprosula (Dipterocarpaceae) highlights the ecological relevance of drought in aseasonal tropical rainforests.</title>
        <authorList>
            <person name="Ng K.K.S."/>
            <person name="Kobayashi M.J."/>
            <person name="Fawcett J.A."/>
            <person name="Hatakeyama M."/>
            <person name="Paape T."/>
            <person name="Ng C.H."/>
            <person name="Ang C.C."/>
            <person name="Tnah L.H."/>
            <person name="Lee C.T."/>
            <person name="Nishiyama T."/>
            <person name="Sese J."/>
            <person name="O'Brien M.J."/>
            <person name="Copetti D."/>
            <person name="Mohd Noor M.I."/>
            <person name="Ong R.C."/>
            <person name="Putra M."/>
            <person name="Sireger I.Z."/>
            <person name="Indrioko S."/>
            <person name="Kosugi Y."/>
            <person name="Izuno A."/>
            <person name="Isagi Y."/>
            <person name="Lee S.L."/>
            <person name="Shimizu K.K."/>
        </authorList>
    </citation>
    <scope>NUCLEOTIDE SEQUENCE [LARGE SCALE GENOMIC DNA]</scope>
    <source>
        <strain evidence="8">214</strain>
    </source>
</reference>
<keyword evidence="6" id="KW-1133">Transmembrane helix</keyword>
<dbReference type="GO" id="GO:0047372">
    <property type="term" value="F:monoacylglycerol lipase activity"/>
    <property type="evidence" value="ECO:0007669"/>
    <property type="project" value="TreeGrafter"/>
</dbReference>
<keyword evidence="6" id="KW-0472">Membrane</keyword>
<evidence type="ECO:0000256" key="1">
    <source>
        <dbReference type="ARBA" id="ARBA00010240"/>
    </source>
</evidence>
<comment type="caution">
    <text evidence="4">Lacks conserved residue(s) required for the propagation of feature annotation.</text>
</comment>
<feature type="domain" description="PNPLA" evidence="7">
    <location>
        <begin position="17"/>
        <end position="158"/>
    </location>
</feature>
<evidence type="ECO:0000259" key="7">
    <source>
        <dbReference type="PROSITE" id="PS51635"/>
    </source>
</evidence>
<dbReference type="Pfam" id="PF01734">
    <property type="entry name" value="Patatin"/>
    <property type="match status" value="1"/>
</dbReference>
<evidence type="ECO:0000256" key="5">
    <source>
        <dbReference type="RuleBase" id="RU361262"/>
    </source>
</evidence>
<keyword evidence="6" id="KW-0812">Transmembrane</keyword>
<comment type="function">
    <text evidence="5">Lipolytic acyl hydrolase (LAH).</text>
</comment>
<evidence type="ECO:0000313" key="9">
    <source>
        <dbReference type="Proteomes" id="UP001054252"/>
    </source>
</evidence>
<dbReference type="AlphaFoldDB" id="A0AAV5I5T8"/>
<protein>
    <recommendedName>
        <fullName evidence="5">Patatin</fullName>
        <ecNumber evidence="5">3.1.1.-</ecNumber>
    </recommendedName>
</protein>
<accession>A0AAV5I5T8</accession>
<proteinExistence type="inferred from homology"/>
<dbReference type="GO" id="GO:0016042">
    <property type="term" value="P:lipid catabolic process"/>
    <property type="evidence" value="ECO:0007669"/>
    <property type="project" value="UniProtKB-KW"/>
</dbReference>
<dbReference type="GO" id="GO:0004620">
    <property type="term" value="F:phospholipase activity"/>
    <property type="evidence" value="ECO:0007669"/>
    <property type="project" value="TreeGrafter"/>
</dbReference>
<dbReference type="SUPFAM" id="SSF52151">
    <property type="entry name" value="FabD/lysophospholipase-like"/>
    <property type="match status" value="1"/>
</dbReference>
<sequence>MEGLNNSPSCRNVITILSIDGGGIRGIIAGVILAYLESELQKLDGKGSRIADYFHVIAGTSTGGLITAMLTAPNENTRRPLFAAKDIKDFYLTHCPDIFPQSRFESSGRPLGVDTLIKCRYHVPIGDLGAQVFRLVSTPPPCRDSECSALPEYHNLPY</sequence>